<organism evidence="3 4">
    <name type="scientific">Sistotremastrum niveocremeum HHB9708</name>
    <dbReference type="NCBI Taxonomy" id="1314777"/>
    <lineage>
        <taxon>Eukaryota</taxon>
        <taxon>Fungi</taxon>
        <taxon>Dikarya</taxon>
        <taxon>Basidiomycota</taxon>
        <taxon>Agaricomycotina</taxon>
        <taxon>Agaricomycetes</taxon>
        <taxon>Sistotremastrales</taxon>
        <taxon>Sistotremastraceae</taxon>
        <taxon>Sertulicium</taxon>
        <taxon>Sertulicium niveocremeum</taxon>
    </lineage>
</organism>
<gene>
    <name evidence="3" type="ORF">SISNIDRAFT_482948</name>
</gene>
<feature type="compositionally biased region" description="Polar residues" evidence="2">
    <location>
        <begin position="170"/>
        <end position="187"/>
    </location>
</feature>
<accession>A0A164XWY4</accession>
<evidence type="ECO:0000256" key="2">
    <source>
        <dbReference type="SAM" id="MobiDB-lite"/>
    </source>
</evidence>
<dbReference type="EMBL" id="KV419399">
    <property type="protein sequence ID" value="KZS96373.1"/>
    <property type="molecule type" value="Genomic_DNA"/>
</dbReference>
<feature type="coiled-coil region" evidence="1">
    <location>
        <begin position="354"/>
        <end position="388"/>
    </location>
</feature>
<dbReference type="AlphaFoldDB" id="A0A164XWY4"/>
<name>A0A164XWY4_9AGAM</name>
<proteinExistence type="predicted"/>
<evidence type="ECO:0000313" key="3">
    <source>
        <dbReference type="EMBL" id="KZS96373.1"/>
    </source>
</evidence>
<protein>
    <submittedName>
        <fullName evidence="3">Uncharacterized protein</fullName>
    </submittedName>
</protein>
<keyword evidence="4" id="KW-1185">Reference proteome</keyword>
<feature type="region of interest" description="Disordered" evidence="2">
    <location>
        <begin position="166"/>
        <end position="195"/>
    </location>
</feature>
<dbReference type="Proteomes" id="UP000076722">
    <property type="component" value="Unassembled WGS sequence"/>
</dbReference>
<evidence type="ECO:0000256" key="1">
    <source>
        <dbReference type="SAM" id="Coils"/>
    </source>
</evidence>
<keyword evidence="1" id="KW-0175">Coiled coil</keyword>
<reference evidence="3 4" key="1">
    <citation type="journal article" date="2016" name="Mol. Biol. Evol.">
        <title>Comparative Genomics of Early-Diverging Mushroom-Forming Fungi Provides Insights into the Origins of Lignocellulose Decay Capabilities.</title>
        <authorList>
            <person name="Nagy L.G."/>
            <person name="Riley R."/>
            <person name="Tritt A."/>
            <person name="Adam C."/>
            <person name="Daum C."/>
            <person name="Floudas D."/>
            <person name="Sun H."/>
            <person name="Yadav J.S."/>
            <person name="Pangilinan J."/>
            <person name="Larsson K.H."/>
            <person name="Matsuura K."/>
            <person name="Barry K."/>
            <person name="Labutti K."/>
            <person name="Kuo R."/>
            <person name="Ohm R.A."/>
            <person name="Bhattacharya S.S."/>
            <person name="Shirouzu T."/>
            <person name="Yoshinaga Y."/>
            <person name="Martin F.M."/>
            <person name="Grigoriev I.V."/>
            <person name="Hibbett D.S."/>
        </authorList>
    </citation>
    <scope>NUCLEOTIDE SEQUENCE [LARGE SCALE GENOMIC DNA]</scope>
    <source>
        <strain evidence="3 4">HHB9708</strain>
    </source>
</reference>
<sequence length="409" mass="44688">MVFGAYPINEGNWKQSHTLPIIGCPEVIASGFNWSSECVSWNYGQSGAMTLWFSRDSEVNLSSSTVVQTVQCPPHLDTATPTMDQNYLQPTQRTPTNPALMQRHRRYHNGQASPSAADSTANYSFNNGPAPVANYNTQYAQTLPTSTSAADISSSTAQLSLNMPPGNTVGWDQSSNPSMFAPTQSQPVDVPISPEAYSTHTGAFLGELSSQTAQSHTIAQFSELPAHTVHQYATNGHPGAGTPPSPPPASSVKQDLHGQETASYTTSIHPDLDHRRPKRSRTLESEADLPDAEAQPKSPTGSRDPRQVLAEGASRKKKKDALEGLGVVLKECMGDRLRVPETAADRVILATYTLRQYARRLEEANAENRRLEEKIRQLELRLGAETEARDLKNYLVAFQNLQSVPYTSN</sequence>
<evidence type="ECO:0000313" key="4">
    <source>
        <dbReference type="Proteomes" id="UP000076722"/>
    </source>
</evidence>
<feature type="region of interest" description="Disordered" evidence="2">
    <location>
        <begin position="231"/>
        <end position="317"/>
    </location>
</feature>